<dbReference type="InterPro" id="IPR000772">
    <property type="entry name" value="Ricin_B_lectin"/>
</dbReference>
<gene>
    <name evidence="2" type="ORF">SAMN05421541_117161</name>
</gene>
<dbReference type="AlphaFoldDB" id="A0A1I2KP10"/>
<dbReference type="CDD" id="cd00161">
    <property type="entry name" value="beta-trefoil_Ricin-like"/>
    <property type="match status" value="1"/>
</dbReference>
<keyword evidence="3" id="KW-1185">Reference proteome</keyword>
<dbReference type="GO" id="GO:0030246">
    <property type="term" value="F:carbohydrate binding"/>
    <property type="evidence" value="ECO:0007669"/>
    <property type="project" value="UniProtKB-KW"/>
</dbReference>
<accession>A0A1I2KP10</accession>
<sequence length="142" mass="15764">MVTNECVDIPNFGPGTIDGPVLQYYCNLTNSDNQLFYLDYAGTNSSSRTLYTIRNVKDGLCLDVPGFERVSAGTLVSEYHCDRSSRDNQAFYLGSNGWIVNDKSELCLDVDGVRSGGPGARITLYHCRLDDDHRWKIIDGVA</sequence>
<dbReference type="EMBL" id="FONV01000017">
    <property type="protein sequence ID" value="SFF67990.1"/>
    <property type="molecule type" value="Genomic_DNA"/>
</dbReference>
<dbReference type="Proteomes" id="UP000199645">
    <property type="component" value="Unassembled WGS sequence"/>
</dbReference>
<dbReference type="Pfam" id="PF00652">
    <property type="entry name" value="Ricin_B_lectin"/>
    <property type="match status" value="1"/>
</dbReference>
<dbReference type="PROSITE" id="PS50231">
    <property type="entry name" value="RICIN_B_LECTIN"/>
    <property type="match status" value="1"/>
</dbReference>
<protein>
    <submittedName>
        <fullName evidence="2">Ricin-type beta-trefoil lectin domain-containing protein</fullName>
    </submittedName>
</protein>
<feature type="domain" description="Ricin B lectin" evidence="1">
    <location>
        <begin position="1"/>
        <end position="138"/>
    </location>
</feature>
<name>A0A1I2KP10_9ACTN</name>
<dbReference type="InterPro" id="IPR035992">
    <property type="entry name" value="Ricin_B-like_lectins"/>
</dbReference>
<proteinExistence type="predicted"/>
<keyword evidence="2" id="KW-0430">Lectin</keyword>
<evidence type="ECO:0000313" key="2">
    <source>
        <dbReference type="EMBL" id="SFF67990.1"/>
    </source>
</evidence>
<dbReference type="Gene3D" id="2.80.10.50">
    <property type="match status" value="1"/>
</dbReference>
<organism evidence="2 3">
    <name type="scientific">Actinoplanes philippinensis</name>
    <dbReference type="NCBI Taxonomy" id="35752"/>
    <lineage>
        <taxon>Bacteria</taxon>
        <taxon>Bacillati</taxon>
        <taxon>Actinomycetota</taxon>
        <taxon>Actinomycetes</taxon>
        <taxon>Micromonosporales</taxon>
        <taxon>Micromonosporaceae</taxon>
        <taxon>Actinoplanes</taxon>
    </lineage>
</organism>
<evidence type="ECO:0000313" key="3">
    <source>
        <dbReference type="Proteomes" id="UP000199645"/>
    </source>
</evidence>
<dbReference type="SMART" id="SM00458">
    <property type="entry name" value="RICIN"/>
    <property type="match status" value="1"/>
</dbReference>
<reference evidence="2 3" key="1">
    <citation type="submission" date="2016-10" db="EMBL/GenBank/DDBJ databases">
        <authorList>
            <person name="de Groot N.N."/>
        </authorList>
    </citation>
    <scope>NUCLEOTIDE SEQUENCE [LARGE SCALE GENOMIC DNA]</scope>
    <source>
        <strain evidence="2 3">DSM 43019</strain>
    </source>
</reference>
<dbReference type="SUPFAM" id="SSF50370">
    <property type="entry name" value="Ricin B-like lectins"/>
    <property type="match status" value="1"/>
</dbReference>
<evidence type="ECO:0000259" key="1">
    <source>
        <dbReference type="SMART" id="SM00458"/>
    </source>
</evidence>